<dbReference type="EMBL" id="JAACJN010000070">
    <property type="protein sequence ID" value="KAF5379284.1"/>
    <property type="molecule type" value="Genomic_DNA"/>
</dbReference>
<dbReference type="PANTHER" id="PTHR46300">
    <property type="entry name" value="P450, PUTATIVE (EUROFUNG)-RELATED-RELATED"/>
    <property type="match status" value="1"/>
</dbReference>
<evidence type="ECO:0000256" key="10">
    <source>
        <dbReference type="RuleBase" id="RU000461"/>
    </source>
</evidence>
<dbReference type="PRINTS" id="PR00463">
    <property type="entry name" value="EP450I"/>
</dbReference>
<dbReference type="CDD" id="cd11065">
    <property type="entry name" value="CYP64-like"/>
    <property type="match status" value="1"/>
</dbReference>
<dbReference type="GO" id="GO:0016705">
    <property type="term" value="F:oxidoreductase activity, acting on paired donors, with incorporation or reduction of molecular oxygen"/>
    <property type="evidence" value="ECO:0007669"/>
    <property type="project" value="InterPro"/>
</dbReference>
<reference evidence="11 12" key="1">
    <citation type="journal article" date="2020" name="ISME J.">
        <title>Uncovering the hidden diversity of litter-decomposition mechanisms in mushroom-forming fungi.</title>
        <authorList>
            <person name="Floudas D."/>
            <person name="Bentzer J."/>
            <person name="Ahren D."/>
            <person name="Johansson T."/>
            <person name="Persson P."/>
            <person name="Tunlid A."/>
        </authorList>
    </citation>
    <scope>NUCLEOTIDE SEQUENCE [LARGE SCALE GENOMIC DNA]</scope>
    <source>
        <strain evidence="11 12">CBS 406.79</strain>
    </source>
</reference>
<accession>A0A8H5M3G6</accession>
<dbReference type="PANTHER" id="PTHR46300:SF7">
    <property type="entry name" value="P450, PUTATIVE (EUROFUNG)-RELATED"/>
    <property type="match status" value="1"/>
</dbReference>
<evidence type="ECO:0008006" key="13">
    <source>
        <dbReference type="Google" id="ProtNLM"/>
    </source>
</evidence>
<evidence type="ECO:0000256" key="6">
    <source>
        <dbReference type="ARBA" id="ARBA00023002"/>
    </source>
</evidence>
<evidence type="ECO:0000256" key="4">
    <source>
        <dbReference type="ARBA" id="ARBA00022617"/>
    </source>
</evidence>
<gene>
    <name evidence="11" type="ORF">D9757_007623</name>
</gene>
<dbReference type="GO" id="GO:0020037">
    <property type="term" value="F:heme binding"/>
    <property type="evidence" value="ECO:0007669"/>
    <property type="project" value="InterPro"/>
</dbReference>
<dbReference type="PROSITE" id="PS00086">
    <property type="entry name" value="CYTOCHROME_P450"/>
    <property type="match status" value="1"/>
</dbReference>
<dbReference type="InterPro" id="IPR001128">
    <property type="entry name" value="Cyt_P450"/>
</dbReference>
<dbReference type="InterPro" id="IPR050364">
    <property type="entry name" value="Cytochrome_P450_fung"/>
</dbReference>
<comment type="cofactor">
    <cofactor evidence="1 9">
        <name>heme</name>
        <dbReference type="ChEBI" id="CHEBI:30413"/>
    </cofactor>
</comment>
<comment type="caution">
    <text evidence="11">The sequence shown here is derived from an EMBL/GenBank/DDBJ whole genome shotgun (WGS) entry which is preliminary data.</text>
</comment>
<keyword evidence="12" id="KW-1185">Reference proteome</keyword>
<evidence type="ECO:0000256" key="8">
    <source>
        <dbReference type="ARBA" id="ARBA00023033"/>
    </source>
</evidence>
<dbReference type="InterPro" id="IPR036396">
    <property type="entry name" value="Cyt_P450_sf"/>
</dbReference>
<dbReference type="PRINTS" id="PR00385">
    <property type="entry name" value="P450"/>
</dbReference>
<evidence type="ECO:0000256" key="2">
    <source>
        <dbReference type="ARBA" id="ARBA00005179"/>
    </source>
</evidence>
<dbReference type="Gene3D" id="1.10.630.10">
    <property type="entry name" value="Cytochrome P450"/>
    <property type="match status" value="1"/>
</dbReference>
<comment type="similarity">
    <text evidence="3 10">Belongs to the cytochrome P450 family.</text>
</comment>
<dbReference type="AlphaFoldDB" id="A0A8H5M3G6"/>
<evidence type="ECO:0000256" key="3">
    <source>
        <dbReference type="ARBA" id="ARBA00010617"/>
    </source>
</evidence>
<dbReference type="GO" id="GO:0005506">
    <property type="term" value="F:iron ion binding"/>
    <property type="evidence" value="ECO:0007669"/>
    <property type="project" value="InterPro"/>
</dbReference>
<sequence>MGEEFGELVYIRAHNMLIINNTQVAVELLEKRARTYSDRPGTPLMEITGISNLLSVMRYSPRWRRHRKLFQQNFRQAAVHRYLPAQYSKIHGYLHNLFATPEDFMAHTMDLSQRIIYSSLYSLDIGPEDPLPRKSVEVLHSVGKFLVTGTFPLVDRLPWLIYFPSWFPGCGFKAEAEACRSIFHEVDTIPYDKAVANMKDGLGTSLIAELAAKSEGVPEEIDAIKSMGTVSFLAAADTTMSSISSFLLSMCLNPEVQRKGQKEIDRVVGTHRIPTLEDRRSLPYVEAIYREVLRLHPPVPLGVSHNSIEDDIFRNYLIPKGCEVVPNIWAMNRDPNVYYEPDKFIPDRFLVAKEGPFGSINSIRAFGFGRRVCPGRYMAENTVWLTIASVLATLTLGKPKDENGNEIDIPGEFTDVFFRHPKPFQCSITPRTPSAKDLVVNSALRKE</sequence>
<keyword evidence="6 10" id="KW-0560">Oxidoreductase</keyword>
<feature type="binding site" description="axial binding residue" evidence="9">
    <location>
        <position position="373"/>
    </location>
    <ligand>
        <name>heme</name>
        <dbReference type="ChEBI" id="CHEBI:30413"/>
    </ligand>
    <ligandPart>
        <name>Fe</name>
        <dbReference type="ChEBI" id="CHEBI:18248"/>
    </ligandPart>
</feature>
<dbReference type="OrthoDB" id="2789670at2759"/>
<evidence type="ECO:0000313" key="12">
    <source>
        <dbReference type="Proteomes" id="UP000518752"/>
    </source>
</evidence>
<dbReference type="SUPFAM" id="SSF48264">
    <property type="entry name" value="Cytochrome P450"/>
    <property type="match status" value="1"/>
</dbReference>
<name>A0A8H5M3G6_9AGAR</name>
<protein>
    <recommendedName>
        <fullName evidence="13">Cytochrome P450</fullName>
    </recommendedName>
</protein>
<evidence type="ECO:0000256" key="9">
    <source>
        <dbReference type="PIRSR" id="PIRSR602401-1"/>
    </source>
</evidence>
<evidence type="ECO:0000256" key="7">
    <source>
        <dbReference type="ARBA" id="ARBA00023004"/>
    </source>
</evidence>
<keyword evidence="4 9" id="KW-0349">Heme</keyword>
<dbReference type="InterPro" id="IPR017972">
    <property type="entry name" value="Cyt_P450_CS"/>
</dbReference>
<evidence type="ECO:0000313" key="11">
    <source>
        <dbReference type="EMBL" id="KAF5379284.1"/>
    </source>
</evidence>
<dbReference type="GO" id="GO:0004497">
    <property type="term" value="F:monooxygenase activity"/>
    <property type="evidence" value="ECO:0007669"/>
    <property type="project" value="UniProtKB-KW"/>
</dbReference>
<evidence type="ECO:0000256" key="1">
    <source>
        <dbReference type="ARBA" id="ARBA00001971"/>
    </source>
</evidence>
<evidence type="ECO:0000256" key="5">
    <source>
        <dbReference type="ARBA" id="ARBA00022723"/>
    </source>
</evidence>
<comment type="pathway">
    <text evidence="2">Secondary metabolite biosynthesis.</text>
</comment>
<keyword evidence="7 9" id="KW-0408">Iron</keyword>
<organism evidence="11 12">
    <name type="scientific">Collybiopsis confluens</name>
    <dbReference type="NCBI Taxonomy" id="2823264"/>
    <lineage>
        <taxon>Eukaryota</taxon>
        <taxon>Fungi</taxon>
        <taxon>Dikarya</taxon>
        <taxon>Basidiomycota</taxon>
        <taxon>Agaricomycotina</taxon>
        <taxon>Agaricomycetes</taxon>
        <taxon>Agaricomycetidae</taxon>
        <taxon>Agaricales</taxon>
        <taxon>Marasmiineae</taxon>
        <taxon>Omphalotaceae</taxon>
        <taxon>Collybiopsis</taxon>
    </lineage>
</organism>
<dbReference type="Proteomes" id="UP000518752">
    <property type="component" value="Unassembled WGS sequence"/>
</dbReference>
<keyword evidence="8 10" id="KW-0503">Monooxygenase</keyword>
<dbReference type="Pfam" id="PF00067">
    <property type="entry name" value="p450"/>
    <property type="match status" value="1"/>
</dbReference>
<proteinExistence type="inferred from homology"/>
<dbReference type="InterPro" id="IPR002401">
    <property type="entry name" value="Cyt_P450_E_grp-I"/>
</dbReference>
<keyword evidence="5 9" id="KW-0479">Metal-binding</keyword>